<sequence>MNASFYSREWLQLLIKETDPFSGAHMITAVFLTDEGKSRSNSISLTFCGYASDVMG</sequence>
<accession>A0A0R3R0X8</accession>
<dbReference type="EMBL" id="UZAG01018497">
    <property type="protein sequence ID" value="VDO39852.1"/>
    <property type="molecule type" value="Genomic_DNA"/>
</dbReference>
<proteinExistence type="predicted"/>
<name>A0A0R3R0X8_9BILA</name>
<protein>
    <submittedName>
        <fullName evidence="3">PLAT domain-containing protein</fullName>
    </submittedName>
</protein>
<organism evidence="3">
    <name type="scientific">Brugia timori</name>
    <dbReference type="NCBI Taxonomy" id="42155"/>
    <lineage>
        <taxon>Eukaryota</taxon>
        <taxon>Metazoa</taxon>
        <taxon>Ecdysozoa</taxon>
        <taxon>Nematoda</taxon>
        <taxon>Chromadorea</taxon>
        <taxon>Rhabditida</taxon>
        <taxon>Spirurina</taxon>
        <taxon>Spiruromorpha</taxon>
        <taxon>Filarioidea</taxon>
        <taxon>Onchocercidae</taxon>
        <taxon>Brugia</taxon>
    </lineage>
</organism>
<evidence type="ECO:0000313" key="1">
    <source>
        <dbReference type="EMBL" id="VDO39852.1"/>
    </source>
</evidence>
<gene>
    <name evidence="1" type="ORF">BTMF_LOCUS11664</name>
</gene>
<dbReference type="WBParaSite" id="BTMF_0001366501-mRNA-1">
    <property type="protein sequence ID" value="BTMF_0001366501-mRNA-1"/>
    <property type="gene ID" value="BTMF_0001366501"/>
</dbReference>
<evidence type="ECO:0000313" key="3">
    <source>
        <dbReference type="WBParaSite" id="BTMF_0001366501-mRNA-1"/>
    </source>
</evidence>
<dbReference type="AlphaFoldDB" id="A0A0R3R0X8"/>
<dbReference type="Proteomes" id="UP000280834">
    <property type="component" value="Unassembled WGS sequence"/>
</dbReference>
<evidence type="ECO:0000313" key="2">
    <source>
        <dbReference type="Proteomes" id="UP000280834"/>
    </source>
</evidence>
<reference evidence="3" key="1">
    <citation type="submission" date="2017-02" db="UniProtKB">
        <authorList>
            <consortium name="WormBaseParasite"/>
        </authorList>
    </citation>
    <scope>IDENTIFICATION</scope>
</reference>
<keyword evidence="2" id="KW-1185">Reference proteome</keyword>
<reference evidence="1 2" key="2">
    <citation type="submission" date="2018-11" db="EMBL/GenBank/DDBJ databases">
        <authorList>
            <consortium name="Pathogen Informatics"/>
        </authorList>
    </citation>
    <scope>NUCLEOTIDE SEQUENCE [LARGE SCALE GENOMIC DNA]</scope>
</reference>